<dbReference type="InterPro" id="IPR043738">
    <property type="entry name" value="DUF5683"/>
</dbReference>
<dbReference type="AlphaFoldDB" id="A0A381X4V3"/>
<accession>A0A381X4V3</accession>
<feature type="non-terminal residue" evidence="3">
    <location>
        <position position="1"/>
    </location>
</feature>
<feature type="domain" description="DUF5683" evidence="2">
    <location>
        <begin position="166"/>
        <end position="278"/>
    </location>
</feature>
<dbReference type="EMBL" id="UINC01013924">
    <property type="protein sequence ID" value="SVA59774.1"/>
    <property type="molecule type" value="Genomic_DNA"/>
</dbReference>
<sequence length="294" mass="32776">PSWSADYKGKIAFIDLTMDSASAQQYGELFTTMSFQLQETAQMRVIDPQEALEVVSQYVDLEDPERDLPDRDIIISIGQELAADYVMYGGTIVGKYGSILTGKILSVKSEGTISTIEINILDVINALAAESNIASWAIIGADPPFQLKENRRNVFPKHPSNIKEEKTPLGALWRSTVAPGWGQFYSNKRAMGYAFPSIEGLLFGLLLFNFSQYDLAVDNLNKTAKLYDSETDPDEVLKLRSETIGYYNAHKNYNNAMISAGYMIGTVWAINAIHAYIAGPRPRQYIHGPEPYPR</sequence>
<keyword evidence="1" id="KW-1133">Transmembrane helix</keyword>
<feature type="transmembrane region" description="Helical" evidence="1">
    <location>
        <begin position="256"/>
        <end position="277"/>
    </location>
</feature>
<proteinExistence type="predicted"/>
<keyword evidence="1" id="KW-0812">Transmembrane</keyword>
<dbReference type="Pfam" id="PF18935">
    <property type="entry name" value="DUF5683"/>
    <property type="match status" value="1"/>
</dbReference>
<gene>
    <name evidence="3" type="ORF">METZ01_LOCUS112628</name>
</gene>
<organism evidence="3">
    <name type="scientific">marine metagenome</name>
    <dbReference type="NCBI Taxonomy" id="408172"/>
    <lineage>
        <taxon>unclassified sequences</taxon>
        <taxon>metagenomes</taxon>
        <taxon>ecological metagenomes</taxon>
    </lineage>
</organism>
<evidence type="ECO:0000256" key="1">
    <source>
        <dbReference type="SAM" id="Phobius"/>
    </source>
</evidence>
<protein>
    <recommendedName>
        <fullName evidence="2">DUF5683 domain-containing protein</fullName>
    </recommendedName>
</protein>
<reference evidence="3" key="1">
    <citation type="submission" date="2018-05" db="EMBL/GenBank/DDBJ databases">
        <authorList>
            <person name="Lanie J.A."/>
            <person name="Ng W.-L."/>
            <person name="Kazmierczak K.M."/>
            <person name="Andrzejewski T.M."/>
            <person name="Davidsen T.M."/>
            <person name="Wayne K.J."/>
            <person name="Tettelin H."/>
            <person name="Glass J.I."/>
            <person name="Rusch D."/>
            <person name="Podicherti R."/>
            <person name="Tsui H.-C.T."/>
            <person name="Winkler M.E."/>
        </authorList>
    </citation>
    <scope>NUCLEOTIDE SEQUENCE</scope>
</reference>
<evidence type="ECO:0000313" key="3">
    <source>
        <dbReference type="EMBL" id="SVA59774.1"/>
    </source>
</evidence>
<evidence type="ECO:0000259" key="2">
    <source>
        <dbReference type="Pfam" id="PF18935"/>
    </source>
</evidence>
<name>A0A381X4V3_9ZZZZ</name>
<keyword evidence="1" id="KW-0472">Membrane</keyword>
<feature type="transmembrane region" description="Helical" evidence="1">
    <location>
        <begin position="190"/>
        <end position="210"/>
    </location>
</feature>